<feature type="active site" description="Proton acceptor" evidence="16">
    <location>
        <position position="102"/>
    </location>
</feature>
<dbReference type="GO" id="GO:0004594">
    <property type="term" value="F:pantothenate kinase activity"/>
    <property type="evidence" value="ECO:0007669"/>
    <property type="project" value="UniProtKB-UniRule"/>
</dbReference>
<dbReference type="GO" id="GO:0005737">
    <property type="term" value="C:cytoplasm"/>
    <property type="evidence" value="ECO:0007669"/>
    <property type="project" value="UniProtKB-SubCell"/>
</dbReference>
<name>A0A2N8STU6_STUST</name>
<dbReference type="UniPathway" id="UPA00241">
    <property type="reaction ID" value="UER00352"/>
</dbReference>
<evidence type="ECO:0000256" key="8">
    <source>
        <dbReference type="ARBA" id="ARBA00022679"/>
    </source>
</evidence>
<keyword evidence="16" id="KW-0479">Metal-binding</keyword>
<comment type="cofactor">
    <cofactor evidence="16">
        <name>NH4(+)</name>
        <dbReference type="ChEBI" id="CHEBI:28938"/>
    </cofactor>
    <cofactor evidence="16">
        <name>K(+)</name>
        <dbReference type="ChEBI" id="CHEBI:29103"/>
    </cofactor>
    <text evidence="16">A monovalent cation. Ammonium or potassium.</text>
</comment>
<keyword evidence="8 16" id="KW-0808">Transferase</keyword>
<dbReference type="HAMAP" id="MF_01274">
    <property type="entry name" value="Pantothen_kinase_3"/>
    <property type="match status" value="1"/>
</dbReference>
<sequence>MILELDCGNSLIKWRVFDPSVDVVLMEGVAVSLVELIAQLAELPELHVSRARLVSVRSDDETADACSRLAETLGVEVLRAMPARQLGGVLNGYLDHERLGMDRWLAIVGAFQLGARAMLVIDLGTAVTVDLVNSEGVHLGGYICPGMSLLRHQLHAHTRRIRYDVESARALRDEARPGRSTAEAVERGCLLMLRSFVESQILQAGDYLGSDFVVYATGGDVALIAGIEGIRCVPDLVFRGLAIACP</sequence>
<evidence type="ECO:0000256" key="4">
    <source>
        <dbReference type="ARBA" id="ARBA00005225"/>
    </source>
</evidence>
<evidence type="ECO:0000256" key="6">
    <source>
        <dbReference type="ARBA" id="ARBA00012102"/>
    </source>
</evidence>
<keyword evidence="12 16" id="KW-0630">Potassium</keyword>
<evidence type="ECO:0000256" key="10">
    <source>
        <dbReference type="ARBA" id="ARBA00022777"/>
    </source>
</evidence>
<organism evidence="17 18">
    <name type="scientific">Stutzerimonas stutzeri</name>
    <name type="common">Pseudomonas stutzeri</name>
    <dbReference type="NCBI Taxonomy" id="316"/>
    <lineage>
        <taxon>Bacteria</taxon>
        <taxon>Pseudomonadati</taxon>
        <taxon>Pseudomonadota</taxon>
        <taxon>Gammaproteobacteria</taxon>
        <taxon>Pseudomonadales</taxon>
        <taxon>Pseudomonadaceae</taxon>
        <taxon>Stutzerimonas</taxon>
    </lineage>
</organism>
<evidence type="ECO:0000256" key="9">
    <source>
        <dbReference type="ARBA" id="ARBA00022741"/>
    </source>
</evidence>
<evidence type="ECO:0000256" key="11">
    <source>
        <dbReference type="ARBA" id="ARBA00022840"/>
    </source>
</evidence>
<feature type="binding site" evidence="16">
    <location>
        <position position="125"/>
    </location>
    <ligand>
        <name>ATP</name>
        <dbReference type="ChEBI" id="CHEBI:30616"/>
    </ligand>
</feature>
<comment type="cofactor">
    <cofactor evidence="2">
        <name>K(+)</name>
        <dbReference type="ChEBI" id="CHEBI:29103"/>
    </cofactor>
</comment>
<dbReference type="CDD" id="cd24015">
    <property type="entry name" value="ASKHA_NBD_PanK-III"/>
    <property type="match status" value="1"/>
</dbReference>
<feature type="binding site" evidence="16">
    <location>
        <position position="93"/>
    </location>
    <ligand>
        <name>substrate</name>
    </ligand>
</feature>
<evidence type="ECO:0000256" key="5">
    <source>
        <dbReference type="ARBA" id="ARBA00011738"/>
    </source>
</evidence>
<dbReference type="AlphaFoldDB" id="A0A2N8STU6"/>
<dbReference type="InterPro" id="IPR043129">
    <property type="entry name" value="ATPase_NBD"/>
</dbReference>
<keyword evidence="13 16" id="KW-0173">Coenzyme A biosynthesis</keyword>
<dbReference type="GO" id="GO:0015937">
    <property type="term" value="P:coenzyme A biosynthetic process"/>
    <property type="evidence" value="ECO:0007669"/>
    <property type="project" value="UniProtKB-UniRule"/>
</dbReference>
<evidence type="ECO:0000256" key="16">
    <source>
        <dbReference type="HAMAP-Rule" id="MF_01274"/>
    </source>
</evidence>
<keyword evidence="7 16" id="KW-0963">Cytoplasm</keyword>
<evidence type="ECO:0000256" key="7">
    <source>
        <dbReference type="ARBA" id="ARBA00022490"/>
    </source>
</evidence>
<feature type="binding site" evidence="16">
    <location>
        <begin position="100"/>
        <end position="103"/>
    </location>
    <ligand>
        <name>substrate</name>
    </ligand>
</feature>
<dbReference type="Proteomes" id="UP000236023">
    <property type="component" value="Unassembled WGS sequence"/>
</dbReference>
<protein>
    <recommendedName>
        <fullName evidence="15 16">Type III pantothenate kinase</fullName>
        <ecNumber evidence="6 16">2.7.1.33</ecNumber>
    </recommendedName>
    <alternativeName>
        <fullName evidence="16">PanK-III</fullName>
    </alternativeName>
    <alternativeName>
        <fullName evidence="16">Pantothenic acid kinase</fullName>
    </alternativeName>
</protein>
<evidence type="ECO:0000256" key="3">
    <source>
        <dbReference type="ARBA" id="ARBA00004496"/>
    </source>
</evidence>
<dbReference type="GO" id="GO:0046872">
    <property type="term" value="F:metal ion binding"/>
    <property type="evidence" value="ECO:0007669"/>
    <property type="project" value="UniProtKB-KW"/>
</dbReference>
<evidence type="ECO:0000313" key="18">
    <source>
        <dbReference type="Proteomes" id="UP000236023"/>
    </source>
</evidence>
<dbReference type="InterPro" id="IPR004619">
    <property type="entry name" value="Type_III_PanK"/>
</dbReference>
<comment type="subcellular location">
    <subcellularLocation>
        <location evidence="3 16">Cytoplasm</location>
    </subcellularLocation>
</comment>
<evidence type="ECO:0000256" key="1">
    <source>
        <dbReference type="ARBA" id="ARBA00001206"/>
    </source>
</evidence>
<evidence type="ECO:0000256" key="14">
    <source>
        <dbReference type="ARBA" id="ARBA00038036"/>
    </source>
</evidence>
<dbReference type="GO" id="GO:0005524">
    <property type="term" value="F:ATP binding"/>
    <property type="evidence" value="ECO:0007669"/>
    <property type="project" value="UniProtKB-UniRule"/>
</dbReference>
<accession>A0A2N8STU6</accession>
<gene>
    <name evidence="16" type="primary">coaX</name>
    <name evidence="17" type="ORF">CXK94_19645</name>
</gene>
<dbReference type="EMBL" id="POUT01000014">
    <property type="protein sequence ID" value="PNG05910.1"/>
    <property type="molecule type" value="Genomic_DNA"/>
</dbReference>
<dbReference type="SUPFAM" id="SSF53067">
    <property type="entry name" value="Actin-like ATPase domain"/>
    <property type="match status" value="2"/>
</dbReference>
<evidence type="ECO:0000256" key="12">
    <source>
        <dbReference type="ARBA" id="ARBA00022958"/>
    </source>
</evidence>
<dbReference type="Pfam" id="PF03309">
    <property type="entry name" value="Pan_kinase"/>
    <property type="match status" value="1"/>
</dbReference>
<feature type="binding site" evidence="16">
    <location>
        <begin position="6"/>
        <end position="13"/>
    </location>
    <ligand>
        <name>ATP</name>
        <dbReference type="ChEBI" id="CHEBI:30616"/>
    </ligand>
</feature>
<evidence type="ECO:0000256" key="15">
    <source>
        <dbReference type="ARBA" id="ARBA00040883"/>
    </source>
</evidence>
<evidence type="ECO:0000256" key="2">
    <source>
        <dbReference type="ARBA" id="ARBA00001958"/>
    </source>
</evidence>
<evidence type="ECO:0000313" key="17">
    <source>
        <dbReference type="EMBL" id="PNG05910.1"/>
    </source>
</evidence>
<comment type="pathway">
    <text evidence="4 16">Cofactor biosynthesis; coenzyme A biosynthesis; CoA from (R)-pantothenate: step 1/5.</text>
</comment>
<proteinExistence type="inferred from homology"/>
<dbReference type="PANTHER" id="PTHR34265:SF1">
    <property type="entry name" value="TYPE III PANTOTHENATE KINASE"/>
    <property type="match status" value="1"/>
</dbReference>
<comment type="similarity">
    <text evidence="14 16">Belongs to the type III pantothenate kinase family.</text>
</comment>
<dbReference type="NCBIfam" id="TIGR00671">
    <property type="entry name" value="baf"/>
    <property type="match status" value="1"/>
</dbReference>
<dbReference type="RefSeq" id="WP_102895552.1">
    <property type="nucleotide sequence ID" value="NZ_JAMOHU010000097.1"/>
</dbReference>
<keyword evidence="9 16" id="KW-0547">Nucleotide-binding</keyword>
<comment type="function">
    <text evidence="16">Catalyzes the phosphorylation of pantothenate (Pan), the first step in CoA biosynthesis.</text>
</comment>
<dbReference type="EC" id="2.7.1.33" evidence="6 16"/>
<comment type="caution">
    <text evidence="17">The sequence shown here is derived from an EMBL/GenBank/DDBJ whole genome shotgun (WGS) entry which is preliminary data.</text>
</comment>
<evidence type="ECO:0000256" key="13">
    <source>
        <dbReference type="ARBA" id="ARBA00022993"/>
    </source>
</evidence>
<keyword evidence="11 16" id="KW-0067">ATP-binding</keyword>
<comment type="catalytic activity">
    <reaction evidence="1 16">
        <text>(R)-pantothenate + ATP = (R)-4'-phosphopantothenate + ADP + H(+)</text>
        <dbReference type="Rhea" id="RHEA:16373"/>
        <dbReference type="ChEBI" id="CHEBI:10986"/>
        <dbReference type="ChEBI" id="CHEBI:15378"/>
        <dbReference type="ChEBI" id="CHEBI:29032"/>
        <dbReference type="ChEBI" id="CHEBI:30616"/>
        <dbReference type="ChEBI" id="CHEBI:456216"/>
        <dbReference type="EC" id="2.7.1.33"/>
    </reaction>
</comment>
<comment type="subunit">
    <text evidence="5 16">Homodimer.</text>
</comment>
<dbReference type="PANTHER" id="PTHR34265">
    <property type="entry name" value="TYPE III PANTOTHENATE KINASE"/>
    <property type="match status" value="1"/>
</dbReference>
<dbReference type="Gene3D" id="3.30.420.40">
    <property type="match status" value="2"/>
</dbReference>
<keyword evidence="10 16" id="KW-0418">Kinase</keyword>
<feature type="binding site" evidence="16">
    <location>
        <position position="181"/>
    </location>
    <ligand>
        <name>substrate</name>
    </ligand>
</feature>
<reference evidence="17 18" key="1">
    <citation type="submission" date="2018-01" db="EMBL/GenBank/DDBJ databases">
        <title>Denitrification phenotypes of diverse strains of Pseudomonas stutzeri.</title>
        <authorList>
            <person name="Milligan D.A."/>
            <person name="Bergaust L."/>
            <person name="Bakken L.R."/>
            <person name="Frostegard A."/>
        </authorList>
    </citation>
    <scope>NUCLEOTIDE SEQUENCE [LARGE SCALE GENOMIC DNA]</scope>
    <source>
        <strain evidence="17 18">24a75</strain>
    </source>
</reference>
<feature type="binding site" evidence="16">
    <location>
        <position position="122"/>
    </location>
    <ligand>
        <name>K(+)</name>
        <dbReference type="ChEBI" id="CHEBI:29103"/>
    </ligand>
</feature>